<keyword evidence="3" id="KW-1185">Reference proteome</keyword>
<evidence type="ECO:0000313" key="2">
    <source>
        <dbReference type="EMBL" id="MFD2043616.1"/>
    </source>
</evidence>
<dbReference type="SUPFAM" id="SSF58104">
    <property type="entry name" value="Methyl-accepting chemotaxis protein (MCP) signaling domain"/>
    <property type="match status" value="1"/>
</dbReference>
<dbReference type="PROSITE" id="PS50192">
    <property type="entry name" value="T_SNARE"/>
    <property type="match status" value="1"/>
</dbReference>
<organism evidence="2 3">
    <name type="scientific">Ornithinibacillus salinisoli</name>
    <dbReference type="NCBI Taxonomy" id="1848459"/>
    <lineage>
        <taxon>Bacteria</taxon>
        <taxon>Bacillati</taxon>
        <taxon>Bacillota</taxon>
        <taxon>Bacilli</taxon>
        <taxon>Bacillales</taxon>
        <taxon>Bacillaceae</taxon>
        <taxon>Ornithinibacillus</taxon>
    </lineage>
</organism>
<reference evidence="3" key="1">
    <citation type="journal article" date="2019" name="Int. J. Syst. Evol. Microbiol.">
        <title>The Global Catalogue of Microorganisms (GCM) 10K type strain sequencing project: providing services to taxonomists for standard genome sequencing and annotation.</title>
        <authorList>
            <consortium name="The Broad Institute Genomics Platform"/>
            <consortium name="The Broad Institute Genome Sequencing Center for Infectious Disease"/>
            <person name="Wu L."/>
            <person name="Ma J."/>
        </authorList>
    </citation>
    <scope>NUCLEOTIDE SEQUENCE [LARGE SCALE GENOMIC DNA]</scope>
    <source>
        <strain evidence="3">R28</strain>
    </source>
</reference>
<comment type="caution">
    <text evidence="2">The sequence shown here is derived from an EMBL/GenBank/DDBJ whole genome shotgun (WGS) entry which is preliminary data.</text>
</comment>
<dbReference type="InterPro" id="IPR000727">
    <property type="entry name" value="T_SNARE_dom"/>
</dbReference>
<dbReference type="RefSeq" id="WP_377555341.1">
    <property type="nucleotide sequence ID" value="NZ_JBHUHQ010000009.1"/>
</dbReference>
<dbReference type="EMBL" id="JBHUHQ010000009">
    <property type="protein sequence ID" value="MFD2043616.1"/>
    <property type="molecule type" value="Genomic_DNA"/>
</dbReference>
<proteinExistence type="predicted"/>
<sequence length="252" mass="29792">MGLFINKSEHPRVFQHGGKIKEPNQSYYKSEYFSEILQEQKKRNESFAKGLRELRKRHQQFELIELGKWNDIGKQIMELKKSNSEHEQFELEAREWLQLLENNSQELQHLIANDSELTREMLEQIDGVSKSNEEIVKQIAKHESFSEQLNTQLNQLYELHQQMADQLSEQDTKQDQVLHSVENQEALMEKTFRQVDHIRSILYERTNYIAEKIENSYNLTSSLMYKLITGSEKPLTLMMAGKRKDNENGNTD</sequence>
<accession>A0ABW4VY34</accession>
<evidence type="ECO:0000259" key="1">
    <source>
        <dbReference type="PROSITE" id="PS50192"/>
    </source>
</evidence>
<evidence type="ECO:0000313" key="3">
    <source>
        <dbReference type="Proteomes" id="UP001597383"/>
    </source>
</evidence>
<name>A0ABW4VY34_9BACI</name>
<protein>
    <recommendedName>
        <fullName evidence="1">t-SNARE coiled-coil homology domain-containing protein</fullName>
    </recommendedName>
</protein>
<feature type="domain" description="T-SNARE coiled-coil homology" evidence="1">
    <location>
        <begin position="147"/>
        <end position="198"/>
    </location>
</feature>
<dbReference type="Proteomes" id="UP001597383">
    <property type="component" value="Unassembled WGS sequence"/>
</dbReference>
<gene>
    <name evidence="2" type="ORF">ACFSJF_04910</name>
</gene>